<evidence type="ECO:0000313" key="3">
    <source>
        <dbReference type="Proteomes" id="UP000719917"/>
    </source>
</evidence>
<gene>
    <name evidence="2" type="ORF">GTU77_03300</name>
</gene>
<protein>
    <submittedName>
        <fullName evidence="2">Uncharacterized protein</fullName>
    </submittedName>
</protein>
<keyword evidence="1" id="KW-0472">Membrane</keyword>
<dbReference type="EMBL" id="JAAAMQ010000004">
    <property type="protein sequence ID" value="NBA11239.1"/>
    <property type="molecule type" value="Genomic_DNA"/>
</dbReference>
<reference evidence="2" key="1">
    <citation type="submission" date="2020-01" db="EMBL/GenBank/DDBJ databases">
        <title>First Reported Case and Whole Genome of Weissella confusa in an Equid.</title>
        <authorList>
            <person name="Little S.V."/>
            <person name="Lawhon S.D."/>
        </authorList>
    </citation>
    <scope>NUCLEOTIDE SEQUENCE</scope>
    <source>
        <strain evidence="2">718955</strain>
    </source>
</reference>
<keyword evidence="1" id="KW-0812">Transmembrane</keyword>
<dbReference type="PANTHER" id="PTHR32309:SF31">
    <property type="entry name" value="CAPSULAR EXOPOLYSACCHARIDE FAMILY"/>
    <property type="match status" value="1"/>
</dbReference>
<keyword evidence="1" id="KW-1133">Transmembrane helix</keyword>
<evidence type="ECO:0000256" key="1">
    <source>
        <dbReference type="SAM" id="Phobius"/>
    </source>
</evidence>
<dbReference type="PANTHER" id="PTHR32309">
    <property type="entry name" value="TYROSINE-PROTEIN KINASE"/>
    <property type="match status" value="1"/>
</dbReference>
<proteinExistence type="predicted"/>
<evidence type="ECO:0000313" key="2">
    <source>
        <dbReference type="EMBL" id="NBA11239.1"/>
    </source>
</evidence>
<dbReference type="InterPro" id="IPR050445">
    <property type="entry name" value="Bact_polysacc_biosynth/exp"/>
</dbReference>
<dbReference type="AlphaFoldDB" id="A0AAJ2YW52"/>
<feature type="transmembrane region" description="Helical" evidence="1">
    <location>
        <begin position="165"/>
        <end position="187"/>
    </location>
</feature>
<name>A0AAJ2YW52_WEICO</name>
<accession>A0AAJ2YW52</accession>
<sequence>MGMIKWGVCIVACAVIGAAGLWLATRNVPDSYVATRQMYIGNKQTTGDIGRFNADSLLIKSYLKAAKDSKIVDEVQGRLAKRGAHLSRQQLREMVTFEQDLNTLIVDLSVKAETAELAASLTNTYVEVFAEVAPTLMADMPQPELLSATRPSEAENVALYETKKVLVYGGTIGAAFGALFMFWRRVVRETCQQRRTRTSRVQG</sequence>
<dbReference type="RefSeq" id="WP_161690507.1">
    <property type="nucleotide sequence ID" value="NZ_JAAAMQ010000004.1"/>
</dbReference>
<organism evidence="2 3">
    <name type="scientific">Weissella confusa</name>
    <name type="common">Lactobacillus confusus</name>
    <dbReference type="NCBI Taxonomy" id="1583"/>
    <lineage>
        <taxon>Bacteria</taxon>
        <taxon>Bacillati</taxon>
        <taxon>Bacillota</taxon>
        <taxon>Bacilli</taxon>
        <taxon>Lactobacillales</taxon>
        <taxon>Lactobacillaceae</taxon>
        <taxon>Weissella</taxon>
    </lineage>
</organism>
<comment type="caution">
    <text evidence="2">The sequence shown here is derived from an EMBL/GenBank/DDBJ whole genome shotgun (WGS) entry which is preliminary data.</text>
</comment>
<dbReference type="Proteomes" id="UP000719917">
    <property type="component" value="Unassembled WGS sequence"/>
</dbReference>